<dbReference type="AlphaFoldDB" id="A0AAD3AZH8"/>
<reference evidence="1 2" key="1">
    <citation type="submission" date="2019-02" db="EMBL/GenBank/DDBJ databases">
        <title>Draft genome sequence of Arthrospira platensis NIES-3807.</title>
        <authorList>
            <person name="Yamaguchi H."/>
            <person name="Suzuki S."/>
            <person name="Kawachi M."/>
        </authorList>
    </citation>
    <scope>NUCLEOTIDE SEQUENCE [LARGE SCALE GENOMIC DNA]</scope>
    <source>
        <strain evidence="1 2">NIES-3807</strain>
    </source>
</reference>
<name>A0AAD3AZH8_MICAE</name>
<accession>A0AAD3AZH8</accession>
<evidence type="ECO:0000313" key="1">
    <source>
        <dbReference type="EMBL" id="GCL58755.1"/>
    </source>
</evidence>
<protein>
    <submittedName>
        <fullName evidence="1">Uncharacterized protein</fullName>
    </submittedName>
</protein>
<comment type="caution">
    <text evidence="1">The sequence shown here is derived from an EMBL/GenBank/DDBJ whole genome shotgun (WGS) entry which is preliminary data.</text>
</comment>
<dbReference type="Proteomes" id="UP000441080">
    <property type="component" value="Unassembled WGS sequence"/>
</dbReference>
<organism evidence="1 2">
    <name type="scientific">Microcystis aeruginosa NIES-3807</name>
    <dbReference type="NCBI Taxonomy" id="2517785"/>
    <lineage>
        <taxon>Bacteria</taxon>
        <taxon>Bacillati</taxon>
        <taxon>Cyanobacteriota</taxon>
        <taxon>Cyanophyceae</taxon>
        <taxon>Oscillatoriophycideae</taxon>
        <taxon>Chroococcales</taxon>
        <taxon>Microcystaceae</taxon>
        <taxon>Microcystis</taxon>
    </lineage>
</organism>
<dbReference type="EMBL" id="BJCK01000025">
    <property type="protein sequence ID" value="GCL58755.1"/>
    <property type="molecule type" value="Genomic_DNA"/>
</dbReference>
<dbReference type="RefSeq" id="WP_159297250.1">
    <property type="nucleotide sequence ID" value="NZ_BJCK01000025.1"/>
</dbReference>
<gene>
    <name evidence="1" type="ORF">NIES3807_19250</name>
</gene>
<proteinExistence type="predicted"/>
<evidence type="ECO:0000313" key="2">
    <source>
        <dbReference type="Proteomes" id="UP000441080"/>
    </source>
</evidence>
<sequence length="53" mass="5667">MTLFYFNLAGIPSISCLGIVEPRRGRSVAVNPPPRISFSVGCLQAAADTFVII</sequence>